<reference evidence="1 2" key="1">
    <citation type="submission" date="2021-12" db="EMBL/GenBank/DDBJ databases">
        <title>Genome sequence of Kibdelosporangium philippinense ATCC 49844.</title>
        <authorList>
            <person name="Fedorov E.A."/>
            <person name="Omeragic M."/>
            <person name="Shalygina K.F."/>
            <person name="Maclea K.S."/>
        </authorList>
    </citation>
    <scope>NUCLEOTIDE SEQUENCE [LARGE SCALE GENOMIC DNA]</scope>
    <source>
        <strain evidence="1 2">ATCC 49844</strain>
    </source>
</reference>
<gene>
    <name evidence="1" type="ORF">LWC34_30025</name>
</gene>
<dbReference type="EMBL" id="JAJVCN010000002">
    <property type="protein sequence ID" value="MCE7007037.1"/>
    <property type="molecule type" value="Genomic_DNA"/>
</dbReference>
<sequence>MRGLAPGTVTHYLRCARVFLEWLPGSHGSLSGLSAGRVTGFVMQWVRGREGMPPDMVMLPALLRFLHVAGHVPALLARSRPDAAILDDGECLGTPAVTACVPRWRRVIVVALSAVATTRSCCR</sequence>
<evidence type="ECO:0008006" key="3">
    <source>
        <dbReference type="Google" id="ProtNLM"/>
    </source>
</evidence>
<proteinExistence type="predicted"/>
<evidence type="ECO:0000313" key="2">
    <source>
        <dbReference type="Proteomes" id="UP001521150"/>
    </source>
</evidence>
<evidence type="ECO:0000313" key="1">
    <source>
        <dbReference type="EMBL" id="MCE7007037.1"/>
    </source>
</evidence>
<organism evidence="1 2">
    <name type="scientific">Kibdelosporangium philippinense</name>
    <dbReference type="NCBI Taxonomy" id="211113"/>
    <lineage>
        <taxon>Bacteria</taxon>
        <taxon>Bacillati</taxon>
        <taxon>Actinomycetota</taxon>
        <taxon>Actinomycetes</taxon>
        <taxon>Pseudonocardiales</taxon>
        <taxon>Pseudonocardiaceae</taxon>
        <taxon>Kibdelosporangium</taxon>
    </lineage>
</organism>
<accession>A0ABS8ZHJ8</accession>
<dbReference type="Proteomes" id="UP001521150">
    <property type="component" value="Unassembled WGS sequence"/>
</dbReference>
<dbReference type="RefSeq" id="WP_233728436.1">
    <property type="nucleotide sequence ID" value="NZ_JAJVCN010000002.1"/>
</dbReference>
<keyword evidence="2" id="KW-1185">Reference proteome</keyword>
<comment type="caution">
    <text evidence="1">The sequence shown here is derived from an EMBL/GenBank/DDBJ whole genome shotgun (WGS) entry which is preliminary data.</text>
</comment>
<protein>
    <recommendedName>
        <fullName evidence="3">Integrase SAM-like N-terminal domain-containing protein</fullName>
    </recommendedName>
</protein>
<name>A0ABS8ZHJ8_9PSEU</name>